<keyword evidence="4" id="KW-0378">Hydrolase</keyword>
<dbReference type="GO" id="GO:0003887">
    <property type="term" value="F:DNA-directed DNA polymerase activity"/>
    <property type="evidence" value="ECO:0007669"/>
    <property type="project" value="UniProtKB-KW"/>
</dbReference>
<dbReference type="GO" id="GO:0046872">
    <property type="term" value="F:metal ion binding"/>
    <property type="evidence" value="ECO:0007669"/>
    <property type="project" value="UniProtKB-KW"/>
</dbReference>
<keyword evidence="8" id="KW-0548">Nucleotidyltransferase</keyword>
<accession>A0A7R8Z2Z0</accession>
<evidence type="ECO:0000256" key="9">
    <source>
        <dbReference type="ARBA" id="ARBA00023172"/>
    </source>
</evidence>
<organism evidence="11 12">
    <name type="scientific">Hermetia illucens</name>
    <name type="common">Black soldier fly</name>
    <dbReference type="NCBI Taxonomy" id="343691"/>
    <lineage>
        <taxon>Eukaryota</taxon>
        <taxon>Metazoa</taxon>
        <taxon>Ecdysozoa</taxon>
        <taxon>Arthropoda</taxon>
        <taxon>Hexapoda</taxon>
        <taxon>Insecta</taxon>
        <taxon>Pterygota</taxon>
        <taxon>Neoptera</taxon>
        <taxon>Endopterygota</taxon>
        <taxon>Diptera</taxon>
        <taxon>Brachycera</taxon>
        <taxon>Stratiomyomorpha</taxon>
        <taxon>Stratiomyidae</taxon>
        <taxon>Hermetiinae</taxon>
        <taxon>Hermetia</taxon>
    </lineage>
</organism>
<evidence type="ECO:0000256" key="5">
    <source>
        <dbReference type="ARBA" id="ARBA00022842"/>
    </source>
</evidence>
<dbReference type="GO" id="GO:0006310">
    <property type="term" value="P:DNA recombination"/>
    <property type="evidence" value="ECO:0007669"/>
    <property type="project" value="UniProtKB-KW"/>
</dbReference>
<keyword evidence="9" id="KW-0233">DNA recombination</keyword>
<dbReference type="Gene3D" id="3.30.420.10">
    <property type="entry name" value="Ribonuclease H-like superfamily/Ribonuclease H"/>
    <property type="match status" value="1"/>
</dbReference>
<reference evidence="11 12" key="1">
    <citation type="submission" date="2020-11" db="EMBL/GenBank/DDBJ databases">
        <authorList>
            <person name="Wallbank WR R."/>
            <person name="Pardo Diaz C."/>
            <person name="Kozak K."/>
            <person name="Martin S."/>
            <person name="Jiggins C."/>
            <person name="Moest M."/>
            <person name="Warren A I."/>
            <person name="Generalovic N T."/>
            <person name="Byers J.R.P. K."/>
            <person name="Montejo-Kovacevich G."/>
            <person name="Yen C E."/>
        </authorList>
    </citation>
    <scope>NUCLEOTIDE SEQUENCE [LARGE SCALE GENOMIC DNA]</scope>
</reference>
<dbReference type="InterPro" id="IPR036397">
    <property type="entry name" value="RNaseH_sf"/>
</dbReference>
<dbReference type="GO" id="GO:0004519">
    <property type="term" value="F:endonuclease activity"/>
    <property type="evidence" value="ECO:0007669"/>
    <property type="project" value="UniProtKB-KW"/>
</dbReference>
<keyword evidence="6" id="KW-0229">DNA integration</keyword>
<evidence type="ECO:0000313" key="11">
    <source>
        <dbReference type="EMBL" id="CAD7091412.1"/>
    </source>
</evidence>
<feature type="domain" description="Integrase catalytic" evidence="10">
    <location>
        <begin position="1"/>
        <end position="106"/>
    </location>
</feature>
<sequence>MQTDTKLKILQTDNSDGYTGRGFQEFLNANGIQHQKAAPHTPKRNGVAEIMNRTLVEKAEALYLMPTSCCLNLSAARRSITDYQQNKCVRSKTREALPNLWVNFSIIKELDFAMKCDDEKSGNNPNSFEEVS</sequence>
<dbReference type="GO" id="GO:0016787">
    <property type="term" value="F:hydrolase activity"/>
    <property type="evidence" value="ECO:0007669"/>
    <property type="project" value="UniProtKB-KW"/>
</dbReference>
<gene>
    <name evidence="11" type="ORF">HERILL_LOCUS13829</name>
</gene>
<protein>
    <recommendedName>
        <fullName evidence="10">Integrase catalytic domain-containing protein</fullName>
    </recommendedName>
</protein>
<proteinExistence type="predicted"/>
<evidence type="ECO:0000256" key="2">
    <source>
        <dbReference type="ARBA" id="ARBA00022723"/>
    </source>
</evidence>
<dbReference type="Proteomes" id="UP000594454">
    <property type="component" value="Chromosome 5"/>
</dbReference>
<keyword evidence="3" id="KW-0255">Endonuclease</keyword>
<dbReference type="PROSITE" id="PS50994">
    <property type="entry name" value="INTEGRASE"/>
    <property type="match status" value="1"/>
</dbReference>
<dbReference type="AlphaFoldDB" id="A0A7R8Z2Z0"/>
<dbReference type="InterPro" id="IPR012337">
    <property type="entry name" value="RNaseH-like_sf"/>
</dbReference>
<keyword evidence="2" id="KW-0479">Metal-binding</keyword>
<dbReference type="PANTHER" id="PTHR42648">
    <property type="entry name" value="TRANSPOSASE, PUTATIVE-RELATED"/>
    <property type="match status" value="1"/>
</dbReference>
<keyword evidence="8" id="KW-0239">DNA-directed DNA polymerase</keyword>
<keyword evidence="7" id="KW-0695">RNA-directed DNA polymerase</keyword>
<dbReference type="InParanoid" id="A0A7R8Z2Z0"/>
<dbReference type="GO" id="GO:0015074">
    <property type="term" value="P:DNA integration"/>
    <property type="evidence" value="ECO:0007669"/>
    <property type="project" value="UniProtKB-KW"/>
</dbReference>
<evidence type="ECO:0000256" key="8">
    <source>
        <dbReference type="ARBA" id="ARBA00022932"/>
    </source>
</evidence>
<dbReference type="GO" id="GO:0003964">
    <property type="term" value="F:RNA-directed DNA polymerase activity"/>
    <property type="evidence" value="ECO:0007669"/>
    <property type="project" value="UniProtKB-KW"/>
</dbReference>
<evidence type="ECO:0000256" key="3">
    <source>
        <dbReference type="ARBA" id="ARBA00022759"/>
    </source>
</evidence>
<name>A0A7R8Z2Z0_HERIL</name>
<evidence type="ECO:0000256" key="4">
    <source>
        <dbReference type="ARBA" id="ARBA00022801"/>
    </source>
</evidence>
<keyword evidence="12" id="KW-1185">Reference proteome</keyword>
<dbReference type="PANTHER" id="PTHR42648:SF11">
    <property type="entry name" value="TRANSPOSON TY4-P GAG-POL POLYPROTEIN"/>
    <property type="match status" value="1"/>
</dbReference>
<dbReference type="SUPFAM" id="SSF53098">
    <property type="entry name" value="Ribonuclease H-like"/>
    <property type="match status" value="1"/>
</dbReference>
<dbReference type="InterPro" id="IPR001584">
    <property type="entry name" value="Integrase_cat-core"/>
</dbReference>
<keyword evidence="1" id="KW-0540">Nuclease</keyword>
<keyword evidence="5" id="KW-0460">Magnesium</keyword>
<dbReference type="GO" id="GO:0003676">
    <property type="term" value="F:nucleic acid binding"/>
    <property type="evidence" value="ECO:0007669"/>
    <property type="project" value="InterPro"/>
</dbReference>
<dbReference type="EMBL" id="LR899013">
    <property type="protein sequence ID" value="CAD7091412.1"/>
    <property type="molecule type" value="Genomic_DNA"/>
</dbReference>
<evidence type="ECO:0000256" key="1">
    <source>
        <dbReference type="ARBA" id="ARBA00022722"/>
    </source>
</evidence>
<evidence type="ECO:0000256" key="7">
    <source>
        <dbReference type="ARBA" id="ARBA00022918"/>
    </source>
</evidence>
<keyword evidence="8" id="KW-0808">Transferase</keyword>
<dbReference type="InterPro" id="IPR039537">
    <property type="entry name" value="Retrotran_Ty1/copia-like"/>
</dbReference>
<evidence type="ECO:0000259" key="10">
    <source>
        <dbReference type="PROSITE" id="PS50994"/>
    </source>
</evidence>
<evidence type="ECO:0000256" key="6">
    <source>
        <dbReference type="ARBA" id="ARBA00022908"/>
    </source>
</evidence>
<evidence type="ECO:0000313" key="12">
    <source>
        <dbReference type="Proteomes" id="UP000594454"/>
    </source>
</evidence>